<dbReference type="STRING" id="5364.A0A5C3NEI2"/>
<evidence type="ECO:0000256" key="5">
    <source>
        <dbReference type="ARBA" id="ARBA00022989"/>
    </source>
</evidence>
<keyword evidence="3" id="KW-0813">Transport</keyword>
<keyword evidence="11" id="KW-1185">Reference proteome</keyword>
<dbReference type="GO" id="GO:0006811">
    <property type="term" value="P:monoatomic ion transport"/>
    <property type="evidence" value="ECO:0007669"/>
    <property type="project" value="UniProtKB-KW"/>
</dbReference>
<evidence type="ECO:0000313" key="11">
    <source>
        <dbReference type="Proteomes" id="UP000305948"/>
    </source>
</evidence>
<feature type="transmembrane region" description="Helical" evidence="9">
    <location>
        <begin position="219"/>
        <end position="243"/>
    </location>
</feature>
<dbReference type="FunFam" id="1.20.1250.20:FF:000197">
    <property type="entry name" value="Siderophore iron transporter 1"/>
    <property type="match status" value="1"/>
</dbReference>
<evidence type="ECO:0000256" key="1">
    <source>
        <dbReference type="ARBA" id="ARBA00004127"/>
    </source>
</evidence>
<feature type="transmembrane region" description="Helical" evidence="9">
    <location>
        <begin position="554"/>
        <end position="573"/>
    </location>
</feature>
<proteinExistence type="inferred from homology"/>
<evidence type="ECO:0000256" key="4">
    <source>
        <dbReference type="ARBA" id="ARBA00022692"/>
    </source>
</evidence>
<evidence type="ECO:0000256" key="9">
    <source>
        <dbReference type="SAM" id="Phobius"/>
    </source>
</evidence>
<comment type="similarity">
    <text evidence="2">Belongs to the major facilitator superfamily.</text>
</comment>
<feature type="transmembrane region" description="Helical" evidence="9">
    <location>
        <begin position="162"/>
        <end position="182"/>
    </location>
</feature>
<feature type="transmembrane region" description="Helical" evidence="9">
    <location>
        <begin position="100"/>
        <end position="119"/>
    </location>
</feature>
<dbReference type="Proteomes" id="UP000305948">
    <property type="component" value="Unassembled WGS sequence"/>
</dbReference>
<dbReference type="Pfam" id="PF06609">
    <property type="entry name" value="TRI12"/>
    <property type="match status" value="1"/>
</dbReference>
<protein>
    <submittedName>
        <fullName evidence="10">Siderochrome-iron transporter</fullName>
    </submittedName>
</protein>
<feature type="transmembrane region" description="Helical" evidence="9">
    <location>
        <begin position="305"/>
        <end position="327"/>
    </location>
</feature>
<feature type="transmembrane region" description="Helical" evidence="9">
    <location>
        <begin position="278"/>
        <end position="299"/>
    </location>
</feature>
<evidence type="ECO:0000256" key="3">
    <source>
        <dbReference type="ARBA" id="ARBA00022448"/>
    </source>
</evidence>
<evidence type="ECO:0000256" key="7">
    <source>
        <dbReference type="ARBA" id="ARBA00023136"/>
    </source>
</evidence>
<keyword evidence="4 9" id="KW-0812">Transmembrane</keyword>
<dbReference type="OrthoDB" id="2241241at2759"/>
<dbReference type="InterPro" id="IPR036259">
    <property type="entry name" value="MFS_trans_sf"/>
</dbReference>
<keyword evidence="7 9" id="KW-0472">Membrane</keyword>
<evidence type="ECO:0000256" key="6">
    <source>
        <dbReference type="ARBA" id="ARBA00023065"/>
    </source>
</evidence>
<dbReference type="GO" id="GO:0022857">
    <property type="term" value="F:transmembrane transporter activity"/>
    <property type="evidence" value="ECO:0007669"/>
    <property type="project" value="InterPro"/>
</dbReference>
<dbReference type="PANTHER" id="PTHR23501:SF92">
    <property type="entry name" value="GLUTATHIONE EXCHANGER 1-RELATED"/>
    <property type="match status" value="1"/>
</dbReference>
<dbReference type="InterPro" id="IPR010573">
    <property type="entry name" value="MFS_Str1/Tri12-like"/>
</dbReference>
<feature type="transmembrane region" description="Helical" evidence="9">
    <location>
        <begin position="389"/>
        <end position="408"/>
    </location>
</feature>
<keyword evidence="6" id="KW-0406">Ion transport</keyword>
<feature type="transmembrane region" description="Helical" evidence="9">
    <location>
        <begin position="473"/>
        <end position="500"/>
    </location>
</feature>
<keyword evidence="5 9" id="KW-1133">Transmembrane helix</keyword>
<feature type="transmembrane region" description="Helical" evidence="9">
    <location>
        <begin position="131"/>
        <end position="150"/>
    </location>
</feature>
<feature type="transmembrane region" description="Helical" evidence="9">
    <location>
        <begin position="413"/>
        <end position="432"/>
    </location>
</feature>
<evidence type="ECO:0000313" key="10">
    <source>
        <dbReference type="EMBL" id="TFK51951.1"/>
    </source>
</evidence>
<evidence type="ECO:0000256" key="2">
    <source>
        <dbReference type="ARBA" id="ARBA00008335"/>
    </source>
</evidence>
<dbReference type="AlphaFoldDB" id="A0A5C3NEI2"/>
<feature type="transmembrane region" description="Helical" evidence="9">
    <location>
        <begin position="60"/>
        <end position="80"/>
    </location>
</feature>
<dbReference type="EMBL" id="ML213510">
    <property type="protein sequence ID" value="TFK51951.1"/>
    <property type="molecule type" value="Genomic_DNA"/>
</dbReference>
<evidence type="ECO:0000256" key="8">
    <source>
        <dbReference type="SAM" id="MobiDB-lite"/>
    </source>
</evidence>
<gene>
    <name evidence="10" type="ORF">OE88DRAFT_1658671</name>
</gene>
<sequence length="618" mass="67000">MPSQNVTKKTSVPSLDHSSGSFHLYDAEPESQRGDIVADATLGDGKSPGVKRVEAIASSFTRLDLVVLFGGIFLIAYAYGLDQQTRSVYQTYATNSYSTHSLLSTLNVVKAVIAAAAQPPMSKVADIFGRLELISFSVLFYVVGTIIEAASDDVQTYAGGQVLYQIGITGIQLLIEVLIADITSLRNRVFFSYIPALPFIINTWISGNVTSTVMAHSTWQWGVGMWTIIVPFTAIPIILSLYLGQRRARRAGKLTSILPTARASPLQTLIQLFHTLDLLGTLLLALFLSLILIPLTIAGGTSSRWAHADVIVMLVIGFLLIPVFILWELKGARHPIVPFGLLRDRSILAGLWVALSLNLCWYLQGAYLYTLLLVSFDASVTTATRVTSLYSFCSVIAGVLLGFVFRYVRYIKWFAVAGTLFFIMALGLMVRYRSGEHGGLAGLIGAQVALGVAGGFFPYPVQALVQAATKHEHVAVITALYLTMYQIGSAFGNTISGAIWSNTLPSKLSEYLGPINATLVPSAYNAPLTFILSYPVGTPERTAVVRAYNETQRYLAITGVCLAVPLFVAACCLRNPRLGDLQALPEAERNLGRKDRVSVREHTVDADADAKVDESASA</sequence>
<dbReference type="GO" id="GO:0005886">
    <property type="term" value="C:plasma membrane"/>
    <property type="evidence" value="ECO:0007669"/>
    <property type="project" value="TreeGrafter"/>
</dbReference>
<dbReference type="PANTHER" id="PTHR23501">
    <property type="entry name" value="MAJOR FACILITATOR SUPERFAMILY"/>
    <property type="match status" value="1"/>
</dbReference>
<feature type="transmembrane region" description="Helical" evidence="9">
    <location>
        <begin position="189"/>
        <end position="207"/>
    </location>
</feature>
<dbReference type="GO" id="GO:0012505">
    <property type="term" value="C:endomembrane system"/>
    <property type="evidence" value="ECO:0007669"/>
    <property type="project" value="UniProtKB-SubCell"/>
</dbReference>
<reference evidence="10 11" key="1">
    <citation type="journal article" date="2019" name="Nat. Ecol. Evol.">
        <title>Megaphylogeny resolves global patterns of mushroom evolution.</title>
        <authorList>
            <person name="Varga T."/>
            <person name="Krizsan K."/>
            <person name="Foldi C."/>
            <person name="Dima B."/>
            <person name="Sanchez-Garcia M."/>
            <person name="Sanchez-Ramirez S."/>
            <person name="Szollosi G.J."/>
            <person name="Szarkandi J.G."/>
            <person name="Papp V."/>
            <person name="Albert L."/>
            <person name="Andreopoulos W."/>
            <person name="Angelini C."/>
            <person name="Antonin V."/>
            <person name="Barry K.W."/>
            <person name="Bougher N.L."/>
            <person name="Buchanan P."/>
            <person name="Buyck B."/>
            <person name="Bense V."/>
            <person name="Catcheside P."/>
            <person name="Chovatia M."/>
            <person name="Cooper J."/>
            <person name="Damon W."/>
            <person name="Desjardin D."/>
            <person name="Finy P."/>
            <person name="Geml J."/>
            <person name="Haridas S."/>
            <person name="Hughes K."/>
            <person name="Justo A."/>
            <person name="Karasinski D."/>
            <person name="Kautmanova I."/>
            <person name="Kiss B."/>
            <person name="Kocsube S."/>
            <person name="Kotiranta H."/>
            <person name="LaButti K.M."/>
            <person name="Lechner B.E."/>
            <person name="Liimatainen K."/>
            <person name="Lipzen A."/>
            <person name="Lukacs Z."/>
            <person name="Mihaltcheva S."/>
            <person name="Morgado L.N."/>
            <person name="Niskanen T."/>
            <person name="Noordeloos M.E."/>
            <person name="Ohm R.A."/>
            <person name="Ortiz-Santana B."/>
            <person name="Ovrebo C."/>
            <person name="Racz N."/>
            <person name="Riley R."/>
            <person name="Savchenko A."/>
            <person name="Shiryaev A."/>
            <person name="Soop K."/>
            <person name="Spirin V."/>
            <person name="Szebenyi C."/>
            <person name="Tomsovsky M."/>
            <person name="Tulloss R.E."/>
            <person name="Uehling J."/>
            <person name="Grigoriev I.V."/>
            <person name="Vagvolgyi C."/>
            <person name="Papp T."/>
            <person name="Martin F.M."/>
            <person name="Miettinen O."/>
            <person name="Hibbett D.S."/>
            <person name="Nagy L.G."/>
        </authorList>
    </citation>
    <scope>NUCLEOTIDE SEQUENCE [LARGE SCALE GENOMIC DNA]</scope>
    <source>
        <strain evidence="10 11">OMC1185</strain>
    </source>
</reference>
<organism evidence="10 11">
    <name type="scientific">Heliocybe sulcata</name>
    <dbReference type="NCBI Taxonomy" id="5364"/>
    <lineage>
        <taxon>Eukaryota</taxon>
        <taxon>Fungi</taxon>
        <taxon>Dikarya</taxon>
        <taxon>Basidiomycota</taxon>
        <taxon>Agaricomycotina</taxon>
        <taxon>Agaricomycetes</taxon>
        <taxon>Gloeophyllales</taxon>
        <taxon>Gloeophyllaceae</taxon>
        <taxon>Heliocybe</taxon>
    </lineage>
</organism>
<feature type="region of interest" description="Disordered" evidence="8">
    <location>
        <begin position="594"/>
        <end position="618"/>
    </location>
</feature>
<dbReference type="Gene3D" id="1.20.1250.20">
    <property type="entry name" value="MFS general substrate transporter like domains"/>
    <property type="match status" value="2"/>
</dbReference>
<accession>A0A5C3NEI2</accession>
<feature type="transmembrane region" description="Helical" evidence="9">
    <location>
        <begin position="347"/>
        <end position="369"/>
    </location>
</feature>
<feature type="transmembrane region" description="Helical" evidence="9">
    <location>
        <begin position="438"/>
        <end position="461"/>
    </location>
</feature>
<name>A0A5C3NEI2_9AGAM</name>
<comment type="subcellular location">
    <subcellularLocation>
        <location evidence="1">Endomembrane system</location>
        <topology evidence="1">Multi-pass membrane protein</topology>
    </subcellularLocation>
</comment>
<dbReference type="SUPFAM" id="SSF103473">
    <property type="entry name" value="MFS general substrate transporter"/>
    <property type="match status" value="1"/>
</dbReference>